<proteinExistence type="predicted"/>
<accession>A0AC34RJX7</accession>
<name>A0AC34RJX7_9BILA</name>
<evidence type="ECO:0000313" key="2">
    <source>
        <dbReference type="WBParaSite" id="JU765_v2.g7719.t1"/>
    </source>
</evidence>
<protein>
    <submittedName>
        <fullName evidence="2">Helicase C-terminal domain-containing protein</fullName>
    </submittedName>
</protein>
<dbReference type="WBParaSite" id="JU765_v2.g7719.t1">
    <property type="protein sequence ID" value="JU765_v2.g7719.t1"/>
    <property type="gene ID" value="JU765_v2.g7719"/>
</dbReference>
<dbReference type="Proteomes" id="UP000887576">
    <property type="component" value="Unplaced"/>
</dbReference>
<sequence length="339" mass="38087">LSLTAIVFLERKCSVVALCNLLRYLAQKGPRFNFIKADCTVGTGSQGIDAADGTETIRFKSKNLTDAIANFRTGQTNVMISTRVLEEGIDIRSCNLIIKGNIPSTYSSYVQSRGRARMSPSLYIMLCPFTEMTAGQSKISAYRRIEKLLTDRLPSWKNIAPERTTMTMDITPDDVLPPYVVPTDMAVALIACQVLHERGELDDNLLPLTKDKVANLLELADEFEEYAANVPRKTGSSKKRRVYARCIAKALSEALPNPGQEFHIYLIEMDLVEPISEQSNPKKRKIINPKNTPYIFGLCTTKKFPPIPPFPVYQRQGKVIAKFKLYKEKMVLNADELEL</sequence>
<evidence type="ECO:0000313" key="1">
    <source>
        <dbReference type="Proteomes" id="UP000887576"/>
    </source>
</evidence>
<reference evidence="2" key="1">
    <citation type="submission" date="2022-11" db="UniProtKB">
        <authorList>
            <consortium name="WormBaseParasite"/>
        </authorList>
    </citation>
    <scope>IDENTIFICATION</scope>
</reference>
<organism evidence="1 2">
    <name type="scientific">Panagrolaimus sp. JU765</name>
    <dbReference type="NCBI Taxonomy" id="591449"/>
    <lineage>
        <taxon>Eukaryota</taxon>
        <taxon>Metazoa</taxon>
        <taxon>Ecdysozoa</taxon>
        <taxon>Nematoda</taxon>
        <taxon>Chromadorea</taxon>
        <taxon>Rhabditida</taxon>
        <taxon>Tylenchina</taxon>
        <taxon>Panagrolaimomorpha</taxon>
        <taxon>Panagrolaimoidea</taxon>
        <taxon>Panagrolaimidae</taxon>
        <taxon>Panagrolaimus</taxon>
    </lineage>
</organism>